<evidence type="ECO:0000313" key="1">
    <source>
        <dbReference type="EMBL" id="QCD46093.1"/>
    </source>
</evidence>
<dbReference type="EMBL" id="CP012543">
    <property type="protein sequence ID" value="QCD46093.1"/>
    <property type="molecule type" value="Genomic_DNA"/>
</dbReference>
<dbReference type="Proteomes" id="UP000502377">
    <property type="component" value="Chromosome"/>
</dbReference>
<organism evidence="1 2">
    <name type="scientific">Campylobacter rectus</name>
    <name type="common">Wolinella recta</name>
    <dbReference type="NCBI Taxonomy" id="203"/>
    <lineage>
        <taxon>Bacteria</taxon>
        <taxon>Pseudomonadati</taxon>
        <taxon>Campylobacterota</taxon>
        <taxon>Epsilonproteobacteria</taxon>
        <taxon>Campylobacterales</taxon>
        <taxon>Campylobacteraceae</taxon>
        <taxon>Campylobacter</taxon>
    </lineage>
</organism>
<reference evidence="1 2" key="1">
    <citation type="submission" date="2016-07" db="EMBL/GenBank/DDBJ databases">
        <title>Comparative genomics of the Campylobacter concisus group.</title>
        <authorList>
            <person name="Miller W.G."/>
            <person name="Yee E."/>
            <person name="Chapman M.H."/>
            <person name="Huynh S."/>
            <person name="Bono J.L."/>
            <person name="On S.L.W."/>
            <person name="StLeger J."/>
            <person name="Foster G."/>
            <person name="Parker C.T."/>
        </authorList>
    </citation>
    <scope>NUCLEOTIDE SEQUENCE [LARGE SCALE GENOMIC DNA]</scope>
    <source>
        <strain evidence="1 2">ATCC 33238</strain>
    </source>
</reference>
<dbReference type="AlphaFoldDB" id="A0A6G5QK41"/>
<dbReference type="KEGG" id="crx:CRECT_0397"/>
<gene>
    <name evidence="1" type="ORF">CRECT_0397</name>
</gene>
<evidence type="ECO:0000313" key="2">
    <source>
        <dbReference type="Proteomes" id="UP000502377"/>
    </source>
</evidence>
<sequence>MRRIGSKQSSTKHKSDLDSSTKYLDYSKAYDGLVDYANLAHCRVKHLKNKF</sequence>
<protein>
    <submittedName>
        <fullName evidence="1">Uncharacterized protein</fullName>
    </submittedName>
</protein>
<accession>A0A6G5QK41</accession>
<name>A0A6G5QK41_CAMRE</name>
<proteinExistence type="predicted"/>